<reference evidence="1 2" key="1">
    <citation type="journal article" date="2018" name="Sci. Rep.">
        <title>Comparative analysis of the Pocillopora damicornis genome highlights role of immune system in coral evolution.</title>
        <authorList>
            <person name="Cunning R."/>
            <person name="Bay R.A."/>
            <person name="Gillette P."/>
            <person name="Baker A.C."/>
            <person name="Traylor-Knowles N."/>
        </authorList>
    </citation>
    <scope>NUCLEOTIDE SEQUENCE [LARGE SCALE GENOMIC DNA]</scope>
    <source>
        <strain evidence="1">RSMAS</strain>
        <tissue evidence="1">Whole animal</tissue>
    </source>
</reference>
<comment type="caution">
    <text evidence="1">The sequence shown here is derived from an EMBL/GenBank/DDBJ whole genome shotgun (WGS) entry which is preliminary data.</text>
</comment>
<sequence>MPIAAGKLNLGIAALETEYVKLVITPDGEIEKHPCKREVLEKNEKFMRIGSDDEYSKLSQEEVKGRLLS</sequence>
<dbReference type="EMBL" id="RCHS01004067">
    <property type="protein sequence ID" value="RMX37918.1"/>
    <property type="molecule type" value="Genomic_DNA"/>
</dbReference>
<proteinExistence type="predicted"/>
<evidence type="ECO:0000313" key="1">
    <source>
        <dbReference type="EMBL" id="RMX37918.1"/>
    </source>
</evidence>
<dbReference type="AlphaFoldDB" id="A0A3M6T9D1"/>
<keyword evidence="2" id="KW-1185">Reference proteome</keyword>
<gene>
    <name evidence="1" type="ORF">pdam_00007096</name>
</gene>
<protein>
    <submittedName>
        <fullName evidence="1">Uncharacterized protein</fullName>
    </submittedName>
</protein>
<accession>A0A3M6T9D1</accession>
<organism evidence="1 2">
    <name type="scientific">Pocillopora damicornis</name>
    <name type="common">Cauliflower coral</name>
    <name type="synonym">Millepora damicornis</name>
    <dbReference type="NCBI Taxonomy" id="46731"/>
    <lineage>
        <taxon>Eukaryota</taxon>
        <taxon>Metazoa</taxon>
        <taxon>Cnidaria</taxon>
        <taxon>Anthozoa</taxon>
        <taxon>Hexacorallia</taxon>
        <taxon>Scleractinia</taxon>
        <taxon>Astrocoeniina</taxon>
        <taxon>Pocilloporidae</taxon>
        <taxon>Pocillopora</taxon>
    </lineage>
</organism>
<feature type="non-terminal residue" evidence="1">
    <location>
        <position position="69"/>
    </location>
</feature>
<dbReference type="Proteomes" id="UP000275408">
    <property type="component" value="Unassembled WGS sequence"/>
</dbReference>
<evidence type="ECO:0000313" key="2">
    <source>
        <dbReference type="Proteomes" id="UP000275408"/>
    </source>
</evidence>
<name>A0A3M6T9D1_POCDA</name>